<proteinExistence type="predicted"/>
<feature type="transmembrane region" description="Helical" evidence="6">
    <location>
        <begin position="347"/>
        <end position="365"/>
    </location>
</feature>
<sequence>MMASNTQTDNRKILSQDQKNNAQASLTENKIPIIKSQQIVRGAIVFSLITIAGIAAVFFYNNTGKTFEVLTFIKPGYLAICLCMLFIDLLLGGWRNHIFVRKIAPGISAWTSFKANTANMFMGAITPGHSGAGPAQIYIYMRNGLNFISAFAIALISMASTLIFMPLAALTALMLGNQHLESGIVFSLLKYGFSFFSIFLFVFLLAFKKPLLVGNGIKKMAIFVSWILPKRKLKLQAWSQKAYDNISRYQQTCRLLLSEHPGLFLLSVLITIALYLNKYCMQWMILKGLGIHADLLQVMAVQVLIQFMIYFAPSPGGSGFAEISIAVLFQRIVPVSIMPVFTLLQRAFLLFFPAIIGAFVVIGRLRKDVNDAT</sequence>
<keyword evidence="5 6" id="KW-0472">Membrane</keyword>
<feature type="transmembrane region" description="Helical" evidence="6">
    <location>
        <begin position="147"/>
        <end position="176"/>
    </location>
</feature>
<evidence type="ECO:0000256" key="1">
    <source>
        <dbReference type="ARBA" id="ARBA00004651"/>
    </source>
</evidence>
<dbReference type="OrthoDB" id="9810654at2"/>
<evidence type="ECO:0000256" key="4">
    <source>
        <dbReference type="ARBA" id="ARBA00022989"/>
    </source>
</evidence>
<dbReference type="PANTHER" id="PTHR37693:SF1">
    <property type="entry name" value="INTEGRAL MEMBRANE PROTEIN"/>
    <property type="match status" value="1"/>
</dbReference>
<gene>
    <name evidence="7" type="ORF">DXN05_21475</name>
</gene>
<evidence type="ECO:0000256" key="6">
    <source>
        <dbReference type="SAM" id="Phobius"/>
    </source>
</evidence>
<keyword evidence="2" id="KW-1003">Cell membrane</keyword>
<feature type="transmembrane region" description="Helical" evidence="6">
    <location>
        <begin position="72"/>
        <end position="91"/>
    </location>
</feature>
<accession>A0A3E1NDX9</accession>
<evidence type="ECO:0000256" key="2">
    <source>
        <dbReference type="ARBA" id="ARBA00022475"/>
    </source>
</evidence>
<feature type="transmembrane region" description="Helical" evidence="6">
    <location>
        <begin position="188"/>
        <end position="207"/>
    </location>
</feature>
<feature type="transmembrane region" description="Helical" evidence="6">
    <location>
        <begin position="255"/>
        <end position="275"/>
    </location>
</feature>
<dbReference type="RefSeq" id="WP_116849351.1">
    <property type="nucleotide sequence ID" value="NZ_QTJU01000011.1"/>
</dbReference>
<comment type="subcellular location">
    <subcellularLocation>
        <location evidence="1">Cell membrane</location>
        <topology evidence="1">Multi-pass membrane protein</topology>
    </subcellularLocation>
</comment>
<reference evidence="7 8" key="1">
    <citation type="submission" date="2018-08" db="EMBL/GenBank/DDBJ databases">
        <title>Chitinophagaceae sp. K23C18032701, a novel bacterium isolated from forest soil.</title>
        <authorList>
            <person name="Wang C."/>
        </authorList>
    </citation>
    <scope>NUCLEOTIDE SEQUENCE [LARGE SCALE GENOMIC DNA]</scope>
    <source>
        <strain evidence="7 8">K23C18032701</strain>
    </source>
</reference>
<dbReference type="NCBIfam" id="TIGR00374">
    <property type="entry name" value="flippase-like domain"/>
    <property type="match status" value="1"/>
</dbReference>
<evidence type="ECO:0000313" key="7">
    <source>
        <dbReference type="EMBL" id="RFM26173.1"/>
    </source>
</evidence>
<comment type="caution">
    <text evidence="7">The sequence shown here is derived from an EMBL/GenBank/DDBJ whole genome shotgun (WGS) entry which is preliminary data.</text>
</comment>
<dbReference type="Proteomes" id="UP000261284">
    <property type="component" value="Unassembled WGS sequence"/>
</dbReference>
<organism evidence="7 8">
    <name type="scientific">Deminuibacter soli</name>
    <dbReference type="NCBI Taxonomy" id="2291815"/>
    <lineage>
        <taxon>Bacteria</taxon>
        <taxon>Pseudomonadati</taxon>
        <taxon>Bacteroidota</taxon>
        <taxon>Chitinophagia</taxon>
        <taxon>Chitinophagales</taxon>
        <taxon>Chitinophagaceae</taxon>
        <taxon>Deminuibacter</taxon>
    </lineage>
</organism>
<dbReference type="AlphaFoldDB" id="A0A3E1NDX9"/>
<dbReference type="PANTHER" id="PTHR37693">
    <property type="entry name" value="PHOSPHATIDYLGLYCEROL LYSYLTRANSFERASE"/>
    <property type="match status" value="1"/>
</dbReference>
<keyword evidence="3 6" id="KW-0812">Transmembrane</keyword>
<keyword evidence="4 6" id="KW-1133">Transmembrane helix</keyword>
<name>A0A3E1NDX9_9BACT</name>
<dbReference type="GO" id="GO:0005886">
    <property type="term" value="C:plasma membrane"/>
    <property type="evidence" value="ECO:0007669"/>
    <property type="project" value="UniProtKB-SubCell"/>
</dbReference>
<feature type="transmembrane region" description="Helical" evidence="6">
    <location>
        <begin position="295"/>
        <end position="312"/>
    </location>
</feature>
<feature type="transmembrane region" description="Helical" evidence="6">
    <location>
        <begin position="39"/>
        <end position="60"/>
    </location>
</feature>
<protein>
    <submittedName>
        <fullName evidence="7">UPF0104 family protein</fullName>
    </submittedName>
</protein>
<keyword evidence="8" id="KW-1185">Reference proteome</keyword>
<dbReference type="Pfam" id="PF03706">
    <property type="entry name" value="LPG_synthase_TM"/>
    <property type="match status" value="1"/>
</dbReference>
<dbReference type="InterPro" id="IPR022791">
    <property type="entry name" value="L-PG_synthase/AglD"/>
</dbReference>
<evidence type="ECO:0000256" key="3">
    <source>
        <dbReference type="ARBA" id="ARBA00022692"/>
    </source>
</evidence>
<evidence type="ECO:0000256" key="5">
    <source>
        <dbReference type="ARBA" id="ARBA00023136"/>
    </source>
</evidence>
<evidence type="ECO:0000313" key="8">
    <source>
        <dbReference type="Proteomes" id="UP000261284"/>
    </source>
</evidence>
<dbReference type="EMBL" id="QTJU01000011">
    <property type="protein sequence ID" value="RFM26173.1"/>
    <property type="molecule type" value="Genomic_DNA"/>
</dbReference>